<reference evidence="2 3" key="1">
    <citation type="submission" date="2024-02" db="EMBL/GenBank/DDBJ databases">
        <authorList>
            <person name="Nijsse B."/>
            <person name="Sprong H."/>
        </authorList>
    </citation>
    <scope>NUCLEOTIDE SEQUENCE [LARGE SCALE GENOMIC DNA]</scope>
    <source>
        <strain evidence="2">OB144</strain>
    </source>
</reference>
<dbReference type="Proteomes" id="UP001642485">
    <property type="component" value="Chromosome"/>
</dbReference>
<keyword evidence="3" id="KW-1185">Reference proteome</keyword>
<name>A0ABP0T6C2_RICHE</name>
<proteinExistence type="predicted"/>
<evidence type="ECO:0000313" key="2">
    <source>
        <dbReference type="EMBL" id="CAK9121614.1"/>
    </source>
</evidence>
<sequence length="142" mass="16549">MLYQTASFEEKIEIINEYKLSLENLNKQNIQNLQKQQNDLRGEKEITNVEEHKLVKDGIVIKEEIEPYLSNYELLNTLGECSNLANEENIFLVKKLFENARNFYPDNSLQGLKELMELPYKKAIDLLGDNILALLNNKQISM</sequence>
<accession>A0ABP0T6C2</accession>
<dbReference type="RefSeq" id="WP_156790179.1">
    <property type="nucleotide sequence ID" value="NZ_OY974080.1"/>
</dbReference>
<feature type="coiled-coil region" evidence="1">
    <location>
        <begin position="8"/>
        <end position="50"/>
    </location>
</feature>
<evidence type="ECO:0000256" key="1">
    <source>
        <dbReference type="SAM" id="Coils"/>
    </source>
</evidence>
<evidence type="ECO:0000313" key="3">
    <source>
        <dbReference type="Proteomes" id="UP001642485"/>
    </source>
</evidence>
<protein>
    <submittedName>
        <fullName evidence="2">Uncharacterized protein</fullName>
    </submittedName>
</protein>
<keyword evidence="1" id="KW-0175">Coiled coil</keyword>
<dbReference type="EMBL" id="OZ018776">
    <property type="protein sequence ID" value="CAK9121614.1"/>
    <property type="molecule type" value="Genomic_DNA"/>
</dbReference>
<organism evidence="2 3">
    <name type="scientific">Rickettsia helvetica</name>
    <dbReference type="NCBI Taxonomy" id="35789"/>
    <lineage>
        <taxon>Bacteria</taxon>
        <taxon>Pseudomonadati</taxon>
        <taxon>Pseudomonadota</taxon>
        <taxon>Alphaproteobacteria</taxon>
        <taxon>Rickettsiales</taxon>
        <taxon>Rickettsiaceae</taxon>
        <taxon>Rickettsieae</taxon>
        <taxon>Rickettsia</taxon>
        <taxon>spotted fever group</taxon>
    </lineage>
</organism>
<gene>
    <name evidence="2" type="ORF">OB144RH_07495</name>
</gene>